<evidence type="ECO:0000313" key="1">
    <source>
        <dbReference type="EMBL" id="KAE8371877.1"/>
    </source>
</evidence>
<dbReference type="OrthoDB" id="4356994at2759"/>
<proteinExistence type="predicted"/>
<keyword evidence="2" id="KW-1185">Reference proteome</keyword>
<gene>
    <name evidence="1" type="ORF">BDV26DRAFT_275247</name>
</gene>
<dbReference type="InterPro" id="IPR053181">
    <property type="entry name" value="EcdB-like_regulator"/>
</dbReference>
<reference evidence="1 2" key="1">
    <citation type="submission" date="2019-04" db="EMBL/GenBank/DDBJ databases">
        <title>Friends and foes A comparative genomics studyof 23 Aspergillus species from section Flavi.</title>
        <authorList>
            <consortium name="DOE Joint Genome Institute"/>
            <person name="Kjaerbolling I."/>
            <person name="Vesth T."/>
            <person name="Frisvad J.C."/>
            <person name="Nybo J.L."/>
            <person name="Theobald S."/>
            <person name="Kildgaard S."/>
            <person name="Isbrandt T."/>
            <person name="Kuo A."/>
            <person name="Sato A."/>
            <person name="Lyhne E.K."/>
            <person name="Kogle M.E."/>
            <person name="Wiebenga A."/>
            <person name="Kun R.S."/>
            <person name="Lubbers R.J."/>
            <person name="Makela M.R."/>
            <person name="Barry K."/>
            <person name="Chovatia M."/>
            <person name="Clum A."/>
            <person name="Daum C."/>
            <person name="Haridas S."/>
            <person name="He G."/>
            <person name="LaButti K."/>
            <person name="Lipzen A."/>
            <person name="Mondo S."/>
            <person name="Riley R."/>
            <person name="Salamov A."/>
            <person name="Simmons B.A."/>
            <person name="Magnuson J.K."/>
            <person name="Henrissat B."/>
            <person name="Mortensen U.H."/>
            <person name="Larsen T.O."/>
            <person name="Devries R.P."/>
            <person name="Grigoriev I.V."/>
            <person name="Machida M."/>
            <person name="Baker S.E."/>
            <person name="Andersen M.R."/>
        </authorList>
    </citation>
    <scope>NUCLEOTIDE SEQUENCE [LARGE SCALE GENOMIC DNA]</scope>
    <source>
        <strain evidence="1 2">IBT 29228</strain>
    </source>
</reference>
<accession>A0A5N7APU4</accession>
<dbReference type="AlphaFoldDB" id="A0A5N7APU4"/>
<dbReference type="EMBL" id="ML736390">
    <property type="protein sequence ID" value="KAE8371877.1"/>
    <property type="molecule type" value="Genomic_DNA"/>
</dbReference>
<dbReference type="Proteomes" id="UP000326198">
    <property type="component" value="Unassembled WGS sequence"/>
</dbReference>
<evidence type="ECO:0000313" key="2">
    <source>
        <dbReference type="Proteomes" id="UP000326198"/>
    </source>
</evidence>
<dbReference type="PANTHER" id="PTHR47785">
    <property type="entry name" value="ZN(II)2CYS6 TRANSCRIPTION FACTOR (EUROFUNG)-RELATED-RELATED"/>
    <property type="match status" value="1"/>
</dbReference>
<sequence length="363" mass="41406">MVIGSGTLVEAQCLFLCGVYMMTSFQRHVAWKFFIQTLACCQSFKFLRDLSTGKGRLSAFPQGNDYPTYDTQTQQSLQAEQAIYWSAWKSERELREDIQAPDFAPSKTELAIYPPFFPTPPLLQDRSATRTGLVGLEYRQQISWYFYLSEISLRRLLSRITNQIVQFRPSGVPLLEGLAQMTVVHEAQAEEWALALPQILSLDCHPEEDEICRFVLRGHLINLYELIYWPFVYAAVNNADFDSEKQPAPQSSVLIRSLCRKGLQKHVERLWVNRPGFKHRHHGTPALLRSCSRSALVLVAAAASIQTRLRQGLSSSFTMPHGWRQAVLWAVEMNEFWEGESTDSQYLAGLLKVAWGKVEPSNL</sequence>
<organism evidence="1 2">
    <name type="scientific">Aspergillus bertholletiae</name>
    <dbReference type="NCBI Taxonomy" id="1226010"/>
    <lineage>
        <taxon>Eukaryota</taxon>
        <taxon>Fungi</taxon>
        <taxon>Dikarya</taxon>
        <taxon>Ascomycota</taxon>
        <taxon>Pezizomycotina</taxon>
        <taxon>Eurotiomycetes</taxon>
        <taxon>Eurotiomycetidae</taxon>
        <taxon>Eurotiales</taxon>
        <taxon>Aspergillaceae</taxon>
        <taxon>Aspergillus</taxon>
        <taxon>Aspergillus subgen. Circumdati</taxon>
    </lineage>
</organism>
<dbReference type="PANTHER" id="PTHR47785:SF7">
    <property type="entry name" value="ZN(II)2CYS6 TRANSCRIPTION FACTOR (EUROFUNG)"/>
    <property type="match status" value="1"/>
</dbReference>
<evidence type="ECO:0008006" key="3">
    <source>
        <dbReference type="Google" id="ProtNLM"/>
    </source>
</evidence>
<protein>
    <recommendedName>
        <fullName evidence="3">Transcription factor domain-containing protein</fullName>
    </recommendedName>
</protein>
<name>A0A5N7APU4_9EURO</name>